<sequence length="27" mass="3239">MPSKEKGFIFRERRQTNAKLCSIKQNK</sequence>
<reference evidence="1" key="1">
    <citation type="submission" date="2018-02" db="EMBL/GenBank/DDBJ databases">
        <title>Rhizophora mucronata_Transcriptome.</title>
        <authorList>
            <person name="Meera S.P."/>
            <person name="Sreeshan A."/>
            <person name="Augustine A."/>
        </authorList>
    </citation>
    <scope>NUCLEOTIDE SEQUENCE</scope>
    <source>
        <tissue evidence="1">Leaf</tissue>
    </source>
</reference>
<protein>
    <submittedName>
        <fullName evidence="1">Uncharacterized protein</fullName>
    </submittedName>
</protein>
<proteinExistence type="predicted"/>
<name>A0A2P2R086_RHIMU</name>
<evidence type="ECO:0000313" key="1">
    <source>
        <dbReference type="EMBL" id="MBX72607.1"/>
    </source>
</evidence>
<dbReference type="AlphaFoldDB" id="A0A2P2R086"/>
<accession>A0A2P2R086</accession>
<organism evidence="1">
    <name type="scientific">Rhizophora mucronata</name>
    <name type="common">Asiatic mangrove</name>
    <dbReference type="NCBI Taxonomy" id="61149"/>
    <lineage>
        <taxon>Eukaryota</taxon>
        <taxon>Viridiplantae</taxon>
        <taxon>Streptophyta</taxon>
        <taxon>Embryophyta</taxon>
        <taxon>Tracheophyta</taxon>
        <taxon>Spermatophyta</taxon>
        <taxon>Magnoliopsida</taxon>
        <taxon>eudicotyledons</taxon>
        <taxon>Gunneridae</taxon>
        <taxon>Pentapetalae</taxon>
        <taxon>rosids</taxon>
        <taxon>fabids</taxon>
        <taxon>Malpighiales</taxon>
        <taxon>Rhizophoraceae</taxon>
        <taxon>Rhizophora</taxon>
    </lineage>
</organism>
<dbReference type="EMBL" id="GGEC01092123">
    <property type="protein sequence ID" value="MBX72607.1"/>
    <property type="molecule type" value="Transcribed_RNA"/>
</dbReference>